<evidence type="ECO:0000256" key="1">
    <source>
        <dbReference type="SAM" id="SignalP"/>
    </source>
</evidence>
<gene>
    <name evidence="2" type="ORF">IWT5_01191</name>
</gene>
<dbReference type="OrthoDB" id="2329257at2"/>
<comment type="caution">
    <text evidence="2">The sequence shown here is derived from an EMBL/GenBank/DDBJ whole genome shotgun (WGS) entry which is preliminary data.</text>
</comment>
<dbReference type="RefSeq" id="WP_098824448.1">
    <property type="nucleotide sequence ID" value="NZ_BCMJ01000004.1"/>
</dbReference>
<feature type="chain" id="PRO_5012984047" evidence="1">
    <location>
        <begin position="32"/>
        <end position="411"/>
    </location>
</feature>
<dbReference type="AlphaFoldDB" id="A0A1Z5J1S3"/>
<reference evidence="2 3" key="1">
    <citation type="submission" date="2015-11" db="EMBL/GenBank/DDBJ databases">
        <title>Draft genome sequences of new species of the genus Lactobacillus isolated from orchardgrass silage.</title>
        <authorList>
            <person name="Tohno M."/>
            <person name="Tanizawa Y."/>
            <person name="Arita M."/>
        </authorList>
    </citation>
    <scope>NUCLEOTIDE SEQUENCE [LARGE SCALE GENOMIC DNA]</scope>
    <source>
        <strain evidence="2 3">IWT5</strain>
    </source>
</reference>
<organism evidence="2 3">
    <name type="scientific">Secundilactobacillus silagincola</name>
    <dbReference type="NCBI Taxonomy" id="1714681"/>
    <lineage>
        <taxon>Bacteria</taxon>
        <taxon>Bacillati</taxon>
        <taxon>Bacillota</taxon>
        <taxon>Bacilli</taxon>
        <taxon>Lactobacillales</taxon>
        <taxon>Lactobacillaceae</taxon>
        <taxon>Secundilactobacillus</taxon>
    </lineage>
</organism>
<evidence type="ECO:0000313" key="2">
    <source>
        <dbReference type="EMBL" id="GAX08040.1"/>
    </source>
</evidence>
<sequence length="411" mass="44362" precursor="true">MKLNFKKTLYVGLAAASVLAVSGFVATTASAKSYAYVTKPAYFTTAPESRNVVPTGENALYSKPGTIKGARVIASKTTMGKLTITPKSTDYFRAYAIVSTNRGSVYYKVVSFDGHYRGWIYGGKDTTQFGGGIKATQTTRTRSLPSQTTGYTIVDPSKNTLWTAPKNTQYKAAKITGFKSTDTFTIIGAETKVREGSLYYQVRDDQNPSVTGWIYYAAVRASQGNLVKITYIDGETGAVVGKGTVPFDNSAATTNLTTNPNLKTIIDGIPSGYVPYDAGNGGVDSLRDSHMATAAKNGSQYYFSVTNKGINNLQDIQVIPVDENNKPIEMNETDQEDLHASTFAFAHHVKAGDTITSQDVQTMLEEGGSNYLDFTDKSGTHYHFVSAPNTATSTSDARGTVTIRATFRAEN</sequence>
<keyword evidence="1" id="KW-0732">Signal</keyword>
<proteinExistence type="predicted"/>
<dbReference type="EMBL" id="BCMJ01000004">
    <property type="protein sequence ID" value="GAX08040.1"/>
    <property type="molecule type" value="Genomic_DNA"/>
</dbReference>
<name>A0A1Z5J1S3_9LACO</name>
<protein>
    <submittedName>
        <fullName evidence="2">S-layer protein</fullName>
    </submittedName>
</protein>
<feature type="signal peptide" evidence="1">
    <location>
        <begin position="1"/>
        <end position="31"/>
    </location>
</feature>
<accession>A0A1Z5J1S3</accession>
<dbReference type="Proteomes" id="UP000223370">
    <property type="component" value="Unassembled WGS sequence"/>
</dbReference>
<evidence type="ECO:0000313" key="3">
    <source>
        <dbReference type="Proteomes" id="UP000223370"/>
    </source>
</evidence>
<keyword evidence="3" id="KW-1185">Reference proteome</keyword>